<dbReference type="PROSITE" id="PS00624">
    <property type="entry name" value="GMC_OXRED_2"/>
    <property type="match status" value="1"/>
</dbReference>
<dbReference type="PANTHER" id="PTHR11552">
    <property type="entry name" value="GLUCOSE-METHANOL-CHOLINE GMC OXIDOREDUCTASE"/>
    <property type="match status" value="1"/>
</dbReference>
<dbReference type="SUPFAM" id="SSF51905">
    <property type="entry name" value="FAD/NAD(P)-binding domain"/>
    <property type="match status" value="1"/>
</dbReference>
<name>A0AAD7A0C8_9AGAR</name>
<evidence type="ECO:0000313" key="6">
    <source>
        <dbReference type="EMBL" id="KAJ7347025.1"/>
    </source>
</evidence>
<organism evidence="6 7">
    <name type="scientific">Mycena albidolilacea</name>
    <dbReference type="NCBI Taxonomy" id="1033008"/>
    <lineage>
        <taxon>Eukaryota</taxon>
        <taxon>Fungi</taxon>
        <taxon>Dikarya</taxon>
        <taxon>Basidiomycota</taxon>
        <taxon>Agaricomycotina</taxon>
        <taxon>Agaricomycetes</taxon>
        <taxon>Agaricomycetidae</taxon>
        <taxon>Agaricales</taxon>
        <taxon>Marasmiineae</taxon>
        <taxon>Mycenaceae</taxon>
        <taxon>Mycena</taxon>
    </lineage>
</organism>
<dbReference type="AlphaFoldDB" id="A0AAD7A0C8"/>
<dbReference type="Pfam" id="PF00732">
    <property type="entry name" value="GMC_oxred_N"/>
    <property type="match status" value="1"/>
</dbReference>
<dbReference type="Pfam" id="PF05199">
    <property type="entry name" value="GMC_oxred_C"/>
    <property type="match status" value="1"/>
</dbReference>
<dbReference type="EMBL" id="JARIHO010000020">
    <property type="protein sequence ID" value="KAJ7347025.1"/>
    <property type="molecule type" value="Genomic_DNA"/>
</dbReference>
<dbReference type="Gene3D" id="3.30.560.10">
    <property type="entry name" value="Glucose Oxidase, domain 3"/>
    <property type="match status" value="2"/>
</dbReference>
<dbReference type="PANTHER" id="PTHR11552:SF147">
    <property type="entry name" value="CHOLINE DEHYDROGENASE, MITOCHONDRIAL"/>
    <property type="match status" value="1"/>
</dbReference>
<evidence type="ECO:0000256" key="3">
    <source>
        <dbReference type="ARBA" id="ARBA00022630"/>
    </source>
</evidence>
<dbReference type="Gene3D" id="3.50.50.60">
    <property type="entry name" value="FAD/NAD(P)-binding domain"/>
    <property type="match status" value="2"/>
</dbReference>
<dbReference type="SUPFAM" id="SSF54373">
    <property type="entry name" value="FAD-linked reductases, C-terminal domain"/>
    <property type="match status" value="1"/>
</dbReference>
<evidence type="ECO:0000256" key="4">
    <source>
        <dbReference type="ARBA" id="ARBA00022827"/>
    </source>
</evidence>
<dbReference type="GO" id="GO:0050660">
    <property type="term" value="F:flavin adenine dinucleotide binding"/>
    <property type="evidence" value="ECO:0007669"/>
    <property type="project" value="InterPro"/>
</dbReference>
<gene>
    <name evidence="6" type="ORF">DFH08DRAFT_809779</name>
</gene>
<comment type="cofactor">
    <cofactor evidence="1">
        <name>FAD</name>
        <dbReference type="ChEBI" id="CHEBI:57692"/>
    </cofactor>
</comment>
<protein>
    <recommendedName>
        <fullName evidence="5">Glucose-methanol-choline oxidoreductase N-terminal domain-containing protein</fullName>
    </recommendedName>
</protein>
<keyword evidence="4" id="KW-0274">FAD</keyword>
<keyword evidence="7" id="KW-1185">Reference proteome</keyword>
<keyword evidence="3" id="KW-0285">Flavoprotein</keyword>
<dbReference type="InterPro" id="IPR012132">
    <property type="entry name" value="GMC_OxRdtase"/>
</dbReference>
<dbReference type="InterPro" id="IPR007867">
    <property type="entry name" value="GMC_OxRtase_C"/>
</dbReference>
<reference evidence="6" key="1">
    <citation type="submission" date="2023-03" db="EMBL/GenBank/DDBJ databases">
        <title>Massive genome expansion in bonnet fungi (Mycena s.s.) driven by repeated elements and novel gene families across ecological guilds.</title>
        <authorList>
            <consortium name="Lawrence Berkeley National Laboratory"/>
            <person name="Harder C.B."/>
            <person name="Miyauchi S."/>
            <person name="Viragh M."/>
            <person name="Kuo A."/>
            <person name="Thoen E."/>
            <person name="Andreopoulos B."/>
            <person name="Lu D."/>
            <person name="Skrede I."/>
            <person name="Drula E."/>
            <person name="Henrissat B."/>
            <person name="Morin E."/>
            <person name="Kohler A."/>
            <person name="Barry K."/>
            <person name="LaButti K."/>
            <person name="Morin E."/>
            <person name="Salamov A."/>
            <person name="Lipzen A."/>
            <person name="Mereny Z."/>
            <person name="Hegedus B."/>
            <person name="Baldrian P."/>
            <person name="Stursova M."/>
            <person name="Weitz H."/>
            <person name="Taylor A."/>
            <person name="Grigoriev I.V."/>
            <person name="Nagy L.G."/>
            <person name="Martin F."/>
            <person name="Kauserud H."/>
        </authorList>
    </citation>
    <scope>NUCLEOTIDE SEQUENCE</scope>
    <source>
        <strain evidence="6">CBHHK002</strain>
    </source>
</reference>
<comment type="caution">
    <text evidence="6">The sequence shown here is derived from an EMBL/GenBank/DDBJ whole genome shotgun (WGS) entry which is preliminary data.</text>
</comment>
<accession>A0AAD7A0C8</accession>
<evidence type="ECO:0000256" key="2">
    <source>
        <dbReference type="ARBA" id="ARBA00010790"/>
    </source>
</evidence>
<dbReference type="GO" id="GO:0016614">
    <property type="term" value="F:oxidoreductase activity, acting on CH-OH group of donors"/>
    <property type="evidence" value="ECO:0007669"/>
    <property type="project" value="InterPro"/>
</dbReference>
<proteinExistence type="inferred from homology"/>
<comment type="similarity">
    <text evidence="2">Belongs to the GMC oxidoreductase family.</text>
</comment>
<evidence type="ECO:0000313" key="7">
    <source>
        <dbReference type="Proteomes" id="UP001218218"/>
    </source>
</evidence>
<evidence type="ECO:0000259" key="5">
    <source>
        <dbReference type="PROSITE" id="PS00624"/>
    </source>
</evidence>
<dbReference type="InterPro" id="IPR036188">
    <property type="entry name" value="FAD/NAD-bd_sf"/>
</dbReference>
<feature type="domain" description="Glucose-methanol-choline oxidoreductase N-terminal" evidence="5">
    <location>
        <begin position="21"/>
        <end position="35"/>
    </location>
</feature>
<dbReference type="InterPro" id="IPR000172">
    <property type="entry name" value="GMC_OxRdtase_N"/>
</dbReference>
<dbReference type="Proteomes" id="UP001218218">
    <property type="component" value="Unassembled WGS sequence"/>
</dbReference>
<evidence type="ECO:0000256" key="1">
    <source>
        <dbReference type="ARBA" id="ARBA00001974"/>
    </source>
</evidence>
<sequence length="285" mass="31349">MLALTSQLRTSISPRVLFSAGSIGTPHILLHSGIGDSESLDSLGISPVHDLPSVGRNLSDHPHVRISWLVNSTKTFNNAERNATVVSEELEEWLTTKTVWVLNNLLSRGSVTLHSADPFDPPVINPNLLGVELDLLIMRESMRSGQRFAAAPTFEDYILSPFSIDDTASDTELDSYIRNHATSLFHPVGIAAISAQGGPWCGGLRIVDGSVLPYVPAAHTQAAVYIFAERAADLIKPAFKDCVFLEHKQYLEPQPANGLRIQYWFWGKKSMRIPIAIFMTRTFAG</sequence>